<reference evidence="11" key="1">
    <citation type="submission" date="2020-03" db="EMBL/GenBank/DDBJ databases">
        <title>Transcriptomic Profiling of the Digestive Tract of the Rat Flea, Xenopsylla cheopis, Following Blood Feeding and Infection with Yersinia pestis.</title>
        <authorList>
            <person name="Bland D.M."/>
            <person name="Martens C.A."/>
            <person name="Virtaneva K."/>
            <person name="Kanakabandi K."/>
            <person name="Long D."/>
            <person name="Rosenke R."/>
            <person name="Saturday G.A."/>
            <person name="Hoyt F.H."/>
            <person name="Bruno D.P."/>
            <person name="Ribeiro J.M.C."/>
            <person name="Hinnebusch J."/>
        </authorList>
    </citation>
    <scope>NUCLEOTIDE SEQUENCE</scope>
</reference>
<evidence type="ECO:0000256" key="6">
    <source>
        <dbReference type="ARBA" id="ARBA00022989"/>
    </source>
</evidence>
<evidence type="ECO:0000256" key="3">
    <source>
        <dbReference type="ARBA" id="ARBA00022475"/>
    </source>
</evidence>
<dbReference type="InterPro" id="IPR003663">
    <property type="entry name" value="Sugar/inositol_transpt"/>
</dbReference>
<dbReference type="InterPro" id="IPR050549">
    <property type="entry name" value="MFS_Trehalose_Transporter"/>
</dbReference>
<evidence type="ECO:0000256" key="2">
    <source>
        <dbReference type="ARBA" id="ARBA00022448"/>
    </source>
</evidence>
<evidence type="ECO:0000256" key="1">
    <source>
        <dbReference type="ARBA" id="ARBA00004651"/>
    </source>
</evidence>
<feature type="transmembrane region" description="Helical" evidence="9">
    <location>
        <begin position="202"/>
        <end position="225"/>
    </location>
</feature>
<dbReference type="InterPro" id="IPR020846">
    <property type="entry name" value="MFS_dom"/>
</dbReference>
<evidence type="ECO:0000256" key="5">
    <source>
        <dbReference type="ARBA" id="ARBA00022692"/>
    </source>
</evidence>
<evidence type="ECO:0000313" key="11">
    <source>
        <dbReference type="EMBL" id="NOV50714.1"/>
    </source>
</evidence>
<evidence type="ECO:0000256" key="4">
    <source>
        <dbReference type="ARBA" id="ARBA00022597"/>
    </source>
</evidence>
<evidence type="ECO:0000259" key="10">
    <source>
        <dbReference type="PROSITE" id="PS50850"/>
    </source>
</evidence>
<dbReference type="EMBL" id="GIIL01006988">
    <property type="protein sequence ID" value="NOV50714.1"/>
    <property type="molecule type" value="Transcribed_RNA"/>
</dbReference>
<dbReference type="PANTHER" id="PTHR48021">
    <property type="match status" value="1"/>
</dbReference>
<dbReference type="InterPro" id="IPR005828">
    <property type="entry name" value="MFS_sugar_transport-like"/>
</dbReference>
<comment type="subcellular location">
    <subcellularLocation>
        <location evidence="1">Cell membrane</location>
        <topology evidence="1">Multi-pass membrane protein</topology>
    </subcellularLocation>
</comment>
<keyword evidence="7 9" id="KW-0472">Membrane</keyword>
<keyword evidence="6 9" id="KW-1133">Transmembrane helix</keyword>
<feature type="transmembrane region" description="Helical" evidence="9">
    <location>
        <begin position="167"/>
        <end position="187"/>
    </location>
</feature>
<feature type="transmembrane region" description="Helical" evidence="9">
    <location>
        <begin position="269"/>
        <end position="289"/>
    </location>
</feature>
<feature type="domain" description="Major facilitator superfamily (MFS) profile" evidence="10">
    <location>
        <begin position="1"/>
        <end position="293"/>
    </location>
</feature>
<organism evidence="11">
    <name type="scientific">Xenopsylla cheopis</name>
    <name type="common">Oriental rat flea</name>
    <name type="synonym">Pulex cheopis</name>
    <dbReference type="NCBI Taxonomy" id="163159"/>
    <lineage>
        <taxon>Eukaryota</taxon>
        <taxon>Metazoa</taxon>
        <taxon>Ecdysozoa</taxon>
        <taxon>Arthropoda</taxon>
        <taxon>Hexapoda</taxon>
        <taxon>Insecta</taxon>
        <taxon>Pterygota</taxon>
        <taxon>Neoptera</taxon>
        <taxon>Endopterygota</taxon>
        <taxon>Siphonaptera</taxon>
        <taxon>Pulicidae</taxon>
        <taxon>Xenopsyllinae</taxon>
        <taxon>Xenopsylla</taxon>
    </lineage>
</organism>
<dbReference type="PANTHER" id="PTHR48021:SF47">
    <property type="entry name" value="GH17672P"/>
    <property type="match status" value="1"/>
</dbReference>
<dbReference type="Gene3D" id="1.20.1250.20">
    <property type="entry name" value="MFS general substrate transporter like domains"/>
    <property type="match status" value="1"/>
</dbReference>
<sequence>MAYAIGPYVSYTGLVIISLVPGVLFFVIFCFMPESPYYYIGKSKRERALRSLCFLRGKSKEDVQSELDKIEVAVAEARAGATASSATSKLSELFKSPLYRKCLGLSFGLVAAQQLAGINVVLFYTEQLFSKTGITMLPEHATILLGSTQVLSSFSAPLFVDRLGRKIMLLISGTGLIVSLTSLGIYFKLDKMQYHDIGSLNWLPITCLLAYIIVYCVGFGPLPWAVMGELFSPQIKATASAMTASFCWILTFFVTKYFEPLCIAIGTDIVFWIFAGCCLLACVFIQFCLPETKGLSLRDIQIQLSGDRSEEDSTHVFPAHPI</sequence>
<evidence type="ECO:0000256" key="9">
    <source>
        <dbReference type="SAM" id="Phobius"/>
    </source>
</evidence>
<name>A0A6M2DXI0_XENCH</name>
<dbReference type="Pfam" id="PF00083">
    <property type="entry name" value="Sugar_tr"/>
    <property type="match status" value="1"/>
</dbReference>
<dbReference type="InterPro" id="IPR036259">
    <property type="entry name" value="MFS_trans_sf"/>
</dbReference>
<dbReference type="GO" id="GO:0022857">
    <property type="term" value="F:transmembrane transporter activity"/>
    <property type="evidence" value="ECO:0007669"/>
    <property type="project" value="InterPro"/>
</dbReference>
<dbReference type="SUPFAM" id="SSF103473">
    <property type="entry name" value="MFS general substrate transporter"/>
    <property type="match status" value="1"/>
</dbReference>
<feature type="transmembrane region" description="Helical" evidence="9">
    <location>
        <begin position="237"/>
        <end position="257"/>
    </location>
</feature>
<dbReference type="FunFam" id="1.20.1250.20:FF:000218">
    <property type="entry name" value="facilitated trehalose transporter Tret1"/>
    <property type="match status" value="1"/>
</dbReference>
<dbReference type="AlphaFoldDB" id="A0A6M2DXI0"/>
<feature type="transmembrane region" description="Helical" evidence="9">
    <location>
        <begin position="12"/>
        <end position="32"/>
    </location>
</feature>
<keyword evidence="5 9" id="KW-0812">Transmembrane</keyword>
<evidence type="ECO:0000256" key="8">
    <source>
        <dbReference type="ARBA" id="ARBA00023180"/>
    </source>
</evidence>
<dbReference type="PRINTS" id="PR00171">
    <property type="entry name" value="SUGRTRNSPORT"/>
</dbReference>
<protein>
    <submittedName>
        <fullName evidence="11">Putative permease of the major facilitator superfamily protein</fullName>
    </submittedName>
</protein>
<accession>A0A6M2DXI0</accession>
<feature type="transmembrane region" description="Helical" evidence="9">
    <location>
        <begin position="102"/>
        <end position="123"/>
    </location>
</feature>
<dbReference type="GO" id="GO:0005886">
    <property type="term" value="C:plasma membrane"/>
    <property type="evidence" value="ECO:0007669"/>
    <property type="project" value="UniProtKB-SubCell"/>
</dbReference>
<keyword evidence="4" id="KW-0762">Sugar transport</keyword>
<keyword evidence="2" id="KW-0813">Transport</keyword>
<keyword evidence="8" id="KW-0325">Glycoprotein</keyword>
<dbReference type="PROSITE" id="PS50850">
    <property type="entry name" value="MFS"/>
    <property type="match status" value="1"/>
</dbReference>
<evidence type="ECO:0000256" key="7">
    <source>
        <dbReference type="ARBA" id="ARBA00023136"/>
    </source>
</evidence>
<proteinExistence type="predicted"/>
<keyword evidence="3" id="KW-1003">Cell membrane</keyword>